<dbReference type="Proteomes" id="UP000054624">
    <property type="component" value="Unassembled WGS sequence"/>
</dbReference>
<sequence length="82" mass="8251">MDIAWNDSLLRIFGLAALVGILSGALGLIGLLVGQAINLGAVELHYATVDVSKAGGIGGAVGFGLAVVIFVFALKAEAKQDV</sequence>
<dbReference type="RefSeq" id="WP_061162984.1">
    <property type="nucleotide sequence ID" value="NZ_FCOI02000021.1"/>
</dbReference>
<organism evidence="2 3">
    <name type="scientific">Caballeronia temeraria</name>
    <dbReference type="NCBI Taxonomy" id="1777137"/>
    <lineage>
        <taxon>Bacteria</taxon>
        <taxon>Pseudomonadati</taxon>
        <taxon>Pseudomonadota</taxon>
        <taxon>Betaproteobacteria</taxon>
        <taxon>Burkholderiales</taxon>
        <taxon>Burkholderiaceae</taxon>
        <taxon>Caballeronia</taxon>
    </lineage>
</organism>
<evidence type="ECO:0000313" key="2">
    <source>
        <dbReference type="EMBL" id="SAK78986.1"/>
    </source>
</evidence>
<accession>A0A158CAN2</accession>
<keyword evidence="1" id="KW-0812">Transmembrane</keyword>
<dbReference type="AlphaFoldDB" id="A0A158CAN2"/>
<gene>
    <name evidence="2" type="ORF">AWB76_05278</name>
</gene>
<keyword evidence="1" id="KW-1133">Transmembrane helix</keyword>
<keyword evidence="1" id="KW-0472">Membrane</keyword>
<feature type="transmembrane region" description="Helical" evidence="1">
    <location>
        <begin position="54"/>
        <end position="74"/>
    </location>
</feature>
<feature type="transmembrane region" description="Helical" evidence="1">
    <location>
        <begin position="12"/>
        <end position="34"/>
    </location>
</feature>
<name>A0A158CAN2_9BURK</name>
<dbReference type="EMBL" id="FCOI02000021">
    <property type="protein sequence ID" value="SAK78986.1"/>
    <property type="molecule type" value="Genomic_DNA"/>
</dbReference>
<evidence type="ECO:0000313" key="3">
    <source>
        <dbReference type="Proteomes" id="UP000054624"/>
    </source>
</evidence>
<proteinExistence type="predicted"/>
<reference evidence="3" key="1">
    <citation type="submission" date="2016-01" db="EMBL/GenBank/DDBJ databases">
        <authorList>
            <person name="Peeters Charlotte."/>
        </authorList>
    </citation>
    <scope>NUCLEOTIDE SEQUENCE [LARGE SCALE GENOMIC DNA]</scope>
</reference>
<evidence type="ECO:0000256" key="1">
    <source>
        <dbReference type="SAM" id="Phobius"/>
    </source>
</evidence>
<keyword evidence="3" id="KW-1185">Reference proteome</keyword>
<dbReference type="STRING" id="1777137.AWB76_05278"/>
<protein>
    <submittedName>
        <fullName evidence="2">Uncharacterized protein</fullName>
    </submittedName>
</protein>